<reference evidence="6" key="1">
    <citation type="submission" date="2016-06" db="UniProtKB">
        <authorList>
            <consortium name="WormBaseParasite"/>
        </authorList>
    </citation>
    <scope>IDENTIFICATION</scope>
</reference>
<dbReference type="InterPro" id="IPR032675">
    <property type="entry name" value="LRR_dom_sf"/>
</dbReference>
<dbReference type="InterPro" id="IPR050216">
    <property type="entry name" value="LRR_domain-containing"/>
</dbReference>
<dbReference type="Proteomes" id="UP000272942">
    <property type="component" value="Unassembled WGS sequence"/>
</dbReference>
<keyword evidence="2" id="KW-0677">Repeat</keyword>
<gene>
    <name evidence="4" type="ORF">ECPE_LOCUS8323</name>
</gene>
<dbReference type="PANTHER" id="PTHR48051:SF54">
    <property type="entry name" value="LEUCINE-RICH REPEAT-CONTAINING PROTEIN"/>
    <property type="match status" value="1"/>
</dbReference>
<organism evidence="6">
    <name type="scientific">Echinostoma caproni</name>
    <dbReference type="NCBI Taxonomy" id="27848"/>
    <lineage>
        <taxon>Eukaryota</taxon>
        <taxon>Metazoa</taxon>
        <taxon>Spiralia</taxon>
        <taxon>Lophotrochozoa</taxon>
        <taxon>Platyhelminthes</taxon>
        <taxon>Trematoda</taxon>
        <taxon>Digenea</taxon>
        <taxon>Plagiorchiida</taxon>
        <taxon>Echinostomata</taxon>
        <taxon>Echinostomatoidea</taxon>
        <taxon>Echinostomatidae</taxon>
        <taxon>Echinostoma</taxon>
    </lineage>
</organism>
<dbReference type="InterPro" id="IPR055414">
    <property type="entry name" value="LRR_R13L4/SHOC2-like"/>
</dbReference>
<sequence length="412" mass="46523">MNVRNIPKDDITLLLNCHLNLPKDVRSQIHIVMLQKLQSFDLPEILSLSQKENKNFLLQMPQVTTVILSRNMFTQFPEGEPQQMKNIKRFSMDYNSLETIPAQVFSKVEQLTVLSLSNNNIHQMHDVASYWNLLVELDLSYNVIDRLPDSIGELTVLKVLDLTSNRLKTLPRNIGKLSRLTQLHAEFNQITFLPLEIGDLVELKYLNLESNQLPRLPSSIGTEFSSLAMNTSTNIGPGQLQNLTHLYLKNNSPLDQLPIELACLPKLQILTLDGCNLRLLPPDVVQGGAGSVIRYGLHILNWKVVETLLSKEPECHSATLSTGIVAFLICGTQNQMEHHDTRHCDAGFHSTSYSVTHDINVMNIGTDFGRSDFDCSEYRMEYMVQMWLSVNLSVSGLMKEHKSITIVMNGGI</sequence>
<dbReference type="OrthoDB" id="2021138at2759"/>
<reference evidence="4 5" key="2">
    <citation type="submission" date="2018-11" db="EMBL/GenBank/DDBJ databases">
        <authorList>
            <consortium name="Pathogen Informatics"/>
        </authorList>
    </citation>
    <scope>NUCLEOTIDE SEQUENCE [LARGE SCALE GENOMIC DNA]</scope>
    <source>
        <strain evidence="4 5">Egypt</strain>
    </source>
</reference>
<dbReference type="SMART" id="SM00369">
    <property type="entry name" value="LRR_TYP"/>
    <property type="match status" value="8"/>
</dbReference>
<dbReference type="EMBL" id="UZAN01045819">
    <property type="protein sequence ID" value="VDP83248.1"/>
    <property type="molecule type" value="Genomic_DNA"/>
</dbReference>
<dbReference type="InterPro" id="IPR001611">
    <property type="entry name" value="Leu-rich_rpt"/>
</dbReference>
<evidence type="ECO:0000313" key="5">
    <source>
        <dbReference type="Proteomes" id="UP000272942"/>
    </source>
</evidence>
<dbReference type="AlphaFoldDB" id="A0A183AMY8"/>
<proteinExistence type="predicted"/>
<dbReference type="GO" id="GO:0005737">
    <property type="term" value="C:cytoplasm"/>
    <property type="evidence" value="ECO:0007669"/>
    <property type="project" value="TreeGrafter"/>
</dbReference>
<keyword evidence="5" id="KW-1185">Reference proteome</keyword>
<name>A0A183AMY8_9TREM</name>
<evidence type="ECO:0000259" key="3">
    <source>
        <dbReference type="Pfam" id="PF23598"/>
    </source>
</evidence>
<dbReference type="Pfam" id="PF23598">
    <property type="entry name" value="LRR_14"/>
    <property type="match status" value="1"/>
</dbReference>
<evidence type="ECO:0000313" key="4">
    <source>
        <dbReference type="EMBL" id="VDP83248.1"/>
    </source>
</evidence>
<accession>A0A183AMY8</accession>
<protein>
    <submittedName>
        <fullName evidence="6">Leucine-rich repeat-containing protein</fullName>
    </submittedName>
</protein>
<dbReference type="WBParaSite" id="ECPE_0000834901-mRNA-1">
    <property type="protein sequence ID" value="ECPE_0000834901-mRNA-1"/>
    <property type="gene ID" value="ECPE_0000834901"/>
</dbReference>
<evidence type="ECO:0000256" key="2">
    <source>
        <dbReference type="ARBA" id="ARBA00022737"/>
    </source>
</evidence>
<dbReference type="Gene3D" id="3.80.10.10">
    <property type="entry name" value="Ribonuclease Inhibitor"/>
    <property type="match status" value="2"/>
</dbReference>
<dbReference type="InterPro" id="IPR003591">
    <property type="entry name" value="Leu-rich_rpt_typical-subtyp"/>
</dbReference>
<keyword evidence="1" id="KW-0433">Leucine-rich repeat</keyword>
<dbReference type="PANTHER" id="PTHR48051">
    <property type="match status" value="1"/>
</dbReference>
<dbReference type="PROSITE" id="PS51450">
    <property type="entry name" value="LRR"/>
    <property type="match status" value="1"/>
</dbReference>
<evidence type="ECO:0000256" key="1">
    <source>
        <dbReference type="ARBA" id="ARBA00022614"/>
    </source>
</evidence>
<evidence type="ECO:0000313" key="6">
    <source>
        <dbReference type="WBParaSite" id="ECPE_0000834901-mRNA-1"/>
    </source>
</evidence>
<feature type="domain" description="Disease resistance R13L4/SHOC-2-like LRR" evidence="3">
    <location>
        <begin position="104"/>
        <end position="186"/>
    </location>
</feature>
<dbReference type="SUPFAM" id="SSF52058">
    <property type="entry name" value="L domain-like"/>
    <property type="match status" value="1"/>
</dbReference>